<dbReference type="CDD" id="cd00093">
    <property type="entry name" value="HTH_XRE"/>
    <property type="match status" value="1"/>
</dbReference>
<dbReference type="AlphaFoldDB" id="A0A5P1X5K7"/>
<protein>
    <submittedName>
        <fullName evidence="2">Helix-turn-helix transcriptional regulator</fullName>
    </submittedName>
</protein>
<dbReference type="SUPFAM" id="SSF47413">
    <property type="entry name" value="lambda repressor-like DNA-binding domains"/>
    <property type="match status" value="1"/>
</dbReference>
<organism evidence="2 3">
    <name type="scientific">Paucilactobacillus nenjiangensis</name>
    <dbReference type="NCBI Taxonomy" id="1296540"/>
    <lineage>
        <taxon>Bacteria</taxon>
        <taxon>Bacillati</taxon>
        <taxon>Bacillota</taxon>
        <taxon>Bacilli</taxon>
        <taxon>Lactobacillales</taxon>
        <taxon>Lactobacillaceae</taxon>
        <taxon>Paucilactobacillus</taxon>
    </lineage>
</organism>
<dbReference type="PROSITE" id="PS50943">
    <property type="entry name" value="HTH_CROC1"/>
    <property type="match status" value="1"/>
</dbReference>
<dbReference type="Pfam" id="PF01381">
    <property type="entry name" value="HTH_3"/>
    <property type="match status" value="1"/>
</dbReference>
<dbReference type="EMBL" id="CP043939">
    <property type="protein sequence ID" value="QER67959.1"/>
    <property type="molecule type" value="Genomic_DNA"/>
</dbReference>
<proteinExistence type="predicted"/>
<dbReference type="InterPro" id="IPR001387">
    <property type="entry name" value="Cro/C1-type_HTH"/>
</dbReference>
<dbReference type="RefSeq" id="WP_150204358.1">
    <property type="nucleotide sequence ID" value="NZ_CP043939.1"/>
</dbReference>
<dbReference type="Gene3D" id="1.10.260.40">
    <property type="entry name" value="lambda repressor-like DNA-binding domains"/>
    <property type="match status" value="1"/>
</dbReference>
<accession>A0A5P1X5K7</accession>
<sequence>MFLNKNSSFYDDKRYKINILLVGIREAHTIFDTRAVNVLLGTTIQNKRKLRHLSTHELSAELFRVYGISVSAMTISRVERGNVISSDKLFAIASFLEINLTEFTSSFPTVK</sequence>
<name>A0A5P1X5K7_9LACO</name>
<dbReference type="Proteomes" id="UP000325295">
    <property type="component" value="Chromosome"/>
</dbReference>
<evidence type="ECO:0000313" key="2">
    <source>
        <dbReference type="EMBL" id="QER67959.1"/>
    </source>
</evidence>
<dbReference type="GO" id="GO:0003677">
    <property type="term" value="F:DNA binding"/>
    <property type="evidence" value="ECO:0007669"/>
    <property type="project" value="InterPro"/>
</dbReference>
<dbReference type="InterPro" id="IPR010982">
    <property type="entry name" value="Lambda_DNA-bd_dom_sf"/>
</dbReference>
<gene>
    <name evidence="2" type="ORF">F0161_08960</name>
</gene>
<reference evidence="2 3" key="1">
    <citation type="submission" date="2019-09" db="EMBL/GenBank/DDBJ databases">
        <title>Complete Genome Sequence of Lactobacillus nenjiangensis SH-Y15, isolated from sauerkraut.</title>
        <authorList>
            <person name="Yang H."/>
        </authorList>
    </citation>
    <scope>NUCLEOTIDE SEQUENCE [LARGE SCALE GENOMIC DNA]</scope>
    <source>
        <strain evidence="2 3">SH-Y15</strain>
    </source>
</reference>
<evidence type="ECO:0000313" key="3">
    <source>
        <dbReference type="Proteomes" id="UP000325295"/>
    </source>
</evidence>
<evidence type="ECO:0000259" key="1">
    <source>
        <dbReference type="PROSITE" id="PS50943"/>
    </source>
</evidence>
<dbReference type="KEGG" id="lnn:F0161_08960"/>
<feature type="domain" description="HTH cro/C1-type" evidence="1">
    <location>
        <begin position="68"/>
        <end position="103"/>
    </location>
</feature>
<dbReference type="OrthoDB" id="2297073at2"/>
<keyword evidence="3" id="KW-1185">Reference proteome</keyword>